<dbReference type="AlphaFoldDB" id="A0A5B7GVN9"/>
<organism evidence="2 3">
    <name type="scientific">Portunus trituberculatus</name>
    <name type="common">Swimming crab</name>
    <name type="synonym">Neptunus trituberculatus</name>
    <dbReference type="NCBI Taxonomy" id="210409"/>
    <lineage>
        <taxon>Eukaryota</taxon>
        <taxon>Metazoa</taxon>
        <taxon>Ecdysozoa</taxon>
        <taxon>Arthropoda</taxon>
        <taxon>Crustacea</taxon>
        <taxon>Multicrustacea</taxon>
        <taxon>Malacostraca</taxon>
        <taxon>Eumalacostraca</taxon>
        <taxon>Eucarida</taxon>
        <taxon>Decapoda</taxon>
        <taxon>Pleocyemata</taxon>
        <taxon>Brachyura</taxon>
        <taxon>Eubrachyura</taxon>
        <taxon>Portunoidea</taxon>
        <taxon>Portunidae</taxon>
        <taxon>Portuninae</taxon>
        <taxon>Portunus</taxon>
    </lineage>
</organism>
<evidence type="ECO:0000313" key="3">
    <source>
        <dbReference type="Proteomes" id="UP000324222"/>
    </source>
</evidence>
<name>A0A5B7GVN9_PORTR</name>
<evidence type="ECO:0000313" key="2">
    <source>
        <dbReference type="EMBL" id="MPC61277.1"/>
    </source>
</evidence>
<accession>A0A5B7GVN9</accession>
<comment type="caution">
    <text evidence="2">The sequence shown here is derived from an EMBL/GenBank/DDBJ whole genome shotgun (WGS) entry which is preliminary data.</text>
</comment>
<protein>
    <submittedName>
        <fullName evidence="2">Uncharacterized protein</fullName>
    </submittedName>
</protein>
<dbReference type="EMBL" id="VSRR010018362">
    <property type="protein sequence ID" value="MPC61277.1"/>
    <property type="molecule type" value="Genomic_DNA"/>
</dbReference>
<reference evidence="2 3" key="1">
    <citation type="submission" date="2019-05" db="EMBL/GenBank/DDBJ databases">
        <title>Another draft genome of Portunus trituberculatus and its Hox gene families provides insights of decapod evolution.</title>
        <authorList>
            <person name="Jeong J.-H."/>
            <person name="Song I."/>
            <person name="Kim S."/>
            <person name="Choi T."/>
            <person name="Kim D."/>
            <person name="Ryu S."/>
            <person name="Kim W."/>
        </authorList>
    </citation>
    <scope>NUCLEOTIDE SEQUENCE [LARGE SCALE GENOMIC DNA]</scope>
    <source>
        <tissue evidence="2">Muscle</tissue>
    </source>
</reference>
<feature type="region of interest" description="Disordered" evidence="1">
    <location>
        <begin position="1"/>
        <end position="27"/>
    </location>
</feature>
<dbReference type="Proteomes" id="UP000324222">
    <property type="component" value="Unassembled WGS sequence"/>
</dbReference>
<proteinExistence type="predicted"/>
<keyword evidence="3" id="KW-1185">Reference proteome</keyword>
<gene>
    <name evidence="2" type="ORF">E2C01_055346</name>
</gene>
<evidence type="ECO:0000256" key="1">
    <source>
        <dbReference type="SAM" id="MobiDB-lite"/>
    </source>
</evidence>
<sequence length="27" mass="2826">MSLPSYWAATLKPPPPSLSASGPRADK</sequence>